<sequence>MTAFTQFAIPVATFRQTPALAHPTRPMKCAYADCENLELSITDPCSIYHRPVYHLCSNGLFDPDNIALRFCSAACVTEWKTKNQPAETAVADDQRVTFAIVGWSTEGDASQDAASTTAPFSIQSSEETLPPDTPACVDSYGIPLDIHQFHQPGKRDNEWNVAHILATPYAMGDDGDAERFTHMHILWAATATSEPNHSVDAWESGVRRWIHTSNAKDHIVSKYSKHRHGGEAKRAKRARHQLESAPGYLTQRVNQSASQ</sequence>
<dbReference type="AlphaFoldDB" id="A0A329S401"/>
<comment type="caution">
    <text evidence="2">The sequence shown here is derived from an EMBL/GenBank/DDBJ whole genome shotgun (WGS) entry which is preliminary data.</text>
</comment>
<keyword evidence="3" id="KW-1185">Reference proteome</keyword>
<dbReference type="EMBL" id="MJFZ01000316">
    <property type="protein sequence ID" value="RAW31573.1"/>
    <property type="molecule type" value="Genomic_DNA"/>
</dbReference>
<dbReference type="VEuPathDB" id="FungiDB:PC110_g12072"/>
<accession>A0A329S401</accession>
<evidence type="ECO:0000313" key="2">
    <source>
        <dbReference type="EMBL" id="RAW31573.1"/>
    </source>
</evidence>
<gene>
    <name evidence="2" type="ORF">PC110_g12072</name>
</gene>
<evidence type="ECO:0000256" key="1">
    <source>
        <dbReference type="SAM" id="MobiDB-lite"/>
    </source>
</evidence>
<name>A0A329S401_9STRA</name>
<feature type="compositionally biased region" description="Polar residues" evidence="1">
    <location>
        <begin position="112"/>
        <end position="127"/>
    </location>
</feature>
<organism evidence="2 3">
    <name type="scientific">Phytophthora cactorum</name>
    <dbReference type="NCBI Taxonomy" id="29920"/>
    <lineage>
        <taxon>Eukaryota</taxon>
        <taxon>Sar</taxon>
        <taxon>Stramenopiles</taxon>
        <taxon>Oomycota</taxon>
        <taxon>Peronosporomycetes</taxon>
        <taxon>Peronosporales</taxon>
        <taxon>Peronosporaceae</taxon>
        <taxon>Phytophthora</taxon>
    </lineage>
</organism>
<feature type="region of interest" description="Disordered" evidence="1">
    <location>
        <begin position="109"/>
        <end position="133"/>
    </location>
</feature>
<dbReference type="Proteomes" id="UP000251314">
    <property type="component" value="Unassembled WGS sequence"/>
</dbReference>
<protein>
    <submittedName>
        <fullName evidence="2">Uncharacterized protein</fullName>
    </submittedName>
</protein>
<dbReference type="OrthoDB" id="103766at2759"/>
<reference evidence="2 3" key="1">
    <citation type="submission" date="2018-01" db="EMBL/GenBank/DDBJ databases">
        <title>Draft genome of the strawberry crown rot pathogen Phytophthora cactorum.</title>
        <authorList>
            <person name="Armitage A.D."/>
            <person name="Lysoe E."/>
            <person name="Nellist C.F."/>
            <person name="Harrison R.J."/>
            <person name="Brurberg M.B."/>
        </authorList>
    </citation>
    <scope>NUCLEOTIDE SEQUENCE [LARGE SCALE GENOMIC DNA]</scope>
    <source>
        <strain evidence="2 3">10300</strain>
    </source>
</reference>
<proteinExistence type="predicted"/>
<evidence type="ECO:0000313" key="3">
    <source>
        <dbReference type="Proteomes" id="UP000251314"/>
    </source>
</evidence>